<sequence length="77" mass="8511">MCRGSMGNKLQNSVKGEHDLWIMPTKENIKDAIRRTKPLRVAASCRLKGANSACGQPNVVRGGKKWNHGLITSEIHD</sequence>
<accession>A0ABD0LQF6</accession>
<dbReference type="EMBL" id="JACVVK020000032">
    <property type="protein sequence ID" value="KAK7501243.1"/>
    <property type="molecule type" value="Genomic_DNA"/>
</dbReference>
<dbReference type="AlphaFoldDB" id="A0ABD0LQF6"/>
<dbReference type="Proteomes" id="UP001519460">
    <property type="component" value="Unassembled WGS sequence"/>
</dbReference>
<comment type="caution">
    <text evidence="1">The sequence shown here is derived from an EMBL/GenBank/DDBJ whole genome shotgun (WGS) entry which is preliminary data.</text>
</comment>
<feature type="non-terminal residue" evidence="1">
    <location>
        <position position="77"/>
    </location>
</feature>
<name>A0ABD0LQF6_9CAEN</name>
<gene>
    <name evidence="1" type="ORF">BaRGS_00007368</name>
</gene>
<proteinExistence type="predicted"/>
<keyword evidence="2" id="KW-1185">Reference proteome</keyword>
<evidence type="ECO:0000313" key="2">
    <source>
        <dbReference type="Proteomes" id="UP001519460"/>
    </source>
</evidence>
<organism evidence="1 2">
    <name type="scientific">Batillaria attramentaria</name>
    <dbReference type="NCBI Taxonomy" id="370345"/>
    <lineage>
        <taxon>Eukaryota</taxon>
        <taxon>Metazoa</taxon>
        <taxon>Spiralia</taxon>
        <taxon>Lophotrochozoa</taxon>
        <taxon>Mollusca</taxon>
        <taxon>Gastropoda</taxon>
        <taxon>Caenogastropoda</taxon>
        <taxon>Sorbeoconcha</taxon>
        <taxon>Cerithioidea</taxon>
        <taxon>Batillariidae</taxon>
        <taxon>Batillaria</taxon>
    </lineage>
</organism>
<evidence type="ECO:0000313" key="1">
    <source>
        <dbReference type="EMBL" id="KAK7501243.1"/>
    </source>
</evidence>
<reference evidence="1 2" key="1">
    <citation type="journal article" date="2023" name="Sci. Data">
        <title>Genome assembly of the Korean intertidal mud-creeper Batillaria attramentaria.</title>
        <authorList>
            <person name="Patra A.K."/>
            <person name="Ho P.T."/>
            <person name="Jun S."/>
            <person name="Lee S.J."/>
            <person name="Kim Y."/>
            <person name="Won Y.J."/>
        </authorList>
    </citation>
    <scope>NUCLEOTIDE SEQUENCE [LARGE SCALE GENOMIC DNA]</scope>
    <source>
        <strain evidence="1">Wonlab-2016</strain>
    </source>
</reference>
<protein>
    <submittedName>
        <fullName evidence="1">Uncharacterized protein</fullName>
    </submittedName>
</protein>